<dbReference type="EMBL" id="LAZR01027746">
    <property type="protein sequence ID" value="KKL64769.1"/>
    <property type="molecule type" value="Genomic_DNA"/>
</dbReference>
<organism evidence="1">
    <name type="scientific">marine sediment metagenome</name>
    <dbReference type="NCBI Taxonomy" id="412755"/>
    <lineage>
        <taxon>unclassified sequences</taxon>
        <taxon>metagenomes</taxon>
        <taxon>ecological metagenomes</taxon>
    </lineage>
</organism>
<sequence length="120" mass="12824">IIYFVFGNIKEMEFNKLGDFSPGSSIIKNKSLTQNEIVDCINIKDVMNIAEFDGASDGDIWESGITNIISVIGGIADSTGSDSSSGAQYTFTQSNGTIYMQGESSSKFVAWIASGDGNKD</sequence>
<accession>A0A0F9DSQ9</accession>
<dbReference type="AlphaFoldDB" id="A0A0F9DSQ9"/>
<gene>
    <name evidence="1" type="ORF">LCGC14_2161700</name>
</gene>
<name>A0A0F9DSQ9_9ZZZZ</name>
<reference evidence="1" key="1">
    <citation type="journal article" date="2015" name="Nature">
        <title>Complex archaea that bridge the gap between prokaryotes and eukaryotes.</title>
        <authorList>
            <person name="Spang A."/>
            <person name="Saw J.H."/>
            <person name="Jorgensen S.L."/>
            <person name="Zaremba-Niedzwiedzka K."/>
            <person name="Martijn J."/>
            <person name="Lind A.E."/>
            <person name="van Eijk R."/>
            <person name="Schleper C."/>
            <person name="Guy L."/>
            <person name="Ettema T.J."/>
        </authorList>
    </citation>
    <scope>NUCLEOTIDE SEQUENCE</scope>
</reference>
<evidence type="ECO:0000313" key="1">
    <source>
        <dbReference type="EMBL" id="KKL64769.1"/>
    </source>
</evidence>
<feature type="non-terminal residue" evidence="1">
    <location>
        <position position="1"/>
    </location>
</feature>
<comment type="caution">
    <text evidence="1">The sequence shown here is derived from an EMBL/GenBank/DDBJ whole genome shotgun (WGS) entry which is preliminary data.</text>
</comment>
<protein>
    <submittedName>
        <fullName evidence="1">Uncharacterized protein</fullName>
    </submittedName>
</protein>
<proteinExistence type="predicted"/>